<feature type="chain" id="PRO_5045958784" evidence="1">
    <location>
        <begin position="23"/>
        <end position="149"/>
    </location>
</feature>
<comment type="caution">
    <text evidence="2">The sequence shown here is derived from an EMBL/GenBank/DDBJ whole genome shotgun (WGS) entry which is preliminary data.</text>
</comment>
<accession>A0ABT7JGZ7</accession>
<feature type="signal peptide" evidence="1">
    <location>
        <begin position="1"/>
        <end position="22"/>
    </location>
</feature>
<feature type="non-terminal residue" evidence="2">
    <location>
        <position position="149"/>
    </location>
</feature>
<evidence type="ECO:0000313" key="2">
    <source>
        <dbReference type="EMBL" id="MDL2344331.1"/>
    </source>
</evidence>
<evidence type="ECO:0000256" key="1">
    <source>
        <dbReference type="SAM" id="SignalP"/>
    </source>
</evidence>
<sequence>MRHFSRAALLGLSLSGSLSLAAAQTAPATPAAPATSKATVSAATARAASSLAVEVSGAVKGQIVGCPASLKVSAAAVCLYVKNSPASLRALVRGKLGARALGDWKTPANSKASSLLVSGSANGPVAAYLLMAPLSATETLLVVDAAQAT</sequence>
<protein>
    <submittedName>
        <fullName evidence="2">Uncharacterized protein</fullName>
    </submittedName>
</protein>
<keyword evidence="1" id="KW-0732">Signal</keyword>
<organism evidence="2 3">
    <name type="scientific">Deinococcus rhizophilus</name>
    <dbReference type="NCBI Taxonomy" id="3049544"/>
    <lineage>
        <taxon>Bacteria</taxon>
        <taxon>Thermotogati</taxon>
        <taxon>Deinococcota</taxon>
        <taxon>Deinococci</taxon>
        <taxon>Deinococcales</taxon>
        <taxon>Deinococcaceae</taxon>
        <taxon>Deinococcus</taxon>
    </lineage>
</organism>
<dbReference type="PROSITE" id="PS51318">
    <property type="entry name" value="TAT"/>
    <property type="match status" value="1"/>
</dbReference>
<keyword evidence="3" id="KW-1185">Reference proteome</keyword>
<gene>
    <name evidence="2" type="ORF">QOL99_09215</name>
</gene>
<evidence type="ECO:0000313" key="3">
    <source>
        <dbReference type="Proteomes" id="UP001302059"/>
    </source>
</evidence>
<dbReference type="EMBL" id="JASNGB010000073">
    <property type="protein sequence ID" value="MDL2344331.1"/>
    <property type="molecule type" value="Genomic_DNA"/>
</dbReference>
<proteinExistence type="predicted"/>
<name>A0ABT7JGZ7_9DEIO</name>
<reference evidence="2 3" key="1">
    <citation type="submission" date="2023-05" db="EMBL/GenBank/DDBJ databases">
        <authorList>
            <person name="Gao F."/>
        </authorList>
    </citation>
    <scope>NUCLEOTIDE SEQUENCE [LARGE SCALE GENOMIC DNA]</scope>
    <source>
        <strain evidence="2 3">MIMF12</strain>
    </source>
</reference>
<dbReference type="Proteomes" id="UP001302059">
    <property type="component" value="Unassembled WGS sequence"/>
</dbReference>
<dbReference type="InterPro" id="IPR006311">
    <property type="entry name" value="TAT_signal"/>
</dbReference>